<dbReference type="SUPFAM" id="SSF57756">
    <property type="entry name" value="Retrovirus zinc finger-like domains"/>
    <property type="match status" value="1"/>
</dbReference>
<comment type="caution">
    <text evidence="3">The sequence shown here is derived from an EMBL/GenBank/DDBJ whole genome shotgun (WGS) entry which is preliminary data.</text>
</comment>
<keyword evidence="1" id="KW-0863">Zinc-finger</keyword>
<evidence type="ECO:0000313" key="4">
    <source>
        <dbReference type="Proteomes" id="UP001358586"/>
    </source>
</evidence>
<keyword evidence="1" id="KW-0862">Zinc</keyword>
<evidence type="ECO:0000259" key="2">
    <source>
        <dbReference type="PROSITE" id="PS50158"/>
    </source>
</evidence>
<proteinExistence type="predicted"/>
<keyword evidence="4" id="KW-1185">Reference proteome</keyword>
<keyword evidence="1" id="KW-0479">Metal-binding</keyword>
<dbReference type="Proteomes" id="UP001358586">
    <property type="component" value="Chromosome 10"/>
</dbReference>
<accession>A0ABR0NEM6</accession>
<dbReference type="PROSITE" id="PS50158">
    <property type="entry name" value="ZF_CCHC"/>
    <property type="match status" value="1"/>
</dbReference>
<gene>
    <name evidence="3" type="ORF">PVK06_034599</name>
</gene>
<evidence type="ECO:0000256" key="1">
    <source>
        <dbReference type="PROSITE-ProRule" id="PRU00047"/>
    </source>
</evidence>
<protein>
    <recommendedName>
        <fullName evidence="2">CCHC-type domain-containing protein</fullName>
    </recommendedName>
</protein>
<dbReference type="EMBL" id="JARKNE010000010">
    <property type="protein sequence ID" value="KAK5793453.1"/>
    <property type="molecule type" value="Genomic_DNA"/>
</dbReference>
<dbReference type="PANTHER" id="PTHR35046:SF9">
    <property type="entry name" value="RNA-DIRECTED DNA POLYMERASE"/>
    <property type="match status" value="1"/>
</dbReference>
<reference evidence="3 4" key="1">
    <citation type="submission" date="2023-03" db="EMBL/GenBank/DDBJ databases">
        <title>WGS of Gossypium arboreum.</title>
        <authorList>
            <person name="Yu D."/>
        </authorList>
    </citation>
    <scope>NUCLEOTIDE SEQUENCE [LARGE SCALE GENOMIC DNA]</scope>
    <source>
        <tissue evidence="3">Leaf</tissue>
    </source>
</reference>
<dbReference type="InterPro" id="IPR036875">
    <property type="entry name" value="Znf_CCHC_sf"/>
</dbReference>
<dbReference type="Gene3D" id="4.10.60.10">
    <property type="entry name" value="Zinc finger, CCHC-type"/>
    <property type="match status" value="1"/>
</dbReference>
<dbReference type="InterPro" id="IPR001878">
    <property type="entry name" value="Znf_CCHC"/>
</dbReference>
<sequence length="147" mass="17404">MKRTREVECFKCKRHRHYSRDCPNIRLLLIKQNGEYISNFDNLEMKKFIENMTHGGDICEEKVIEPTNKEEDFNDFYCLVVRRTININMRDDFDNQRTNIFYSRCLIKGTLCSLIMDSGSCAYLVSSYLVDSLQLPCSKHSNPYHLQ</sequence>
<name>A0ABR0NEM6_GOSAR</name>
<feature type="domain" description="CCHC-type" evidence="2">
    <location>
        <begin position="9"/>
        <end position="24"/>
    </location>
</feature>
<evidence type="ECO:0000313" key="3">
    <source>
        <dbReference type="EMBL" id="KAK5793453.1"/>
    </source>
</evidence>
<organism evidence="3 4">
    <name type="scientific">Gossypium arboreum</name>
    <name type="common">Tree cotton</name>
    <name type="synonym">Gossypium nanking</name>
    <dbReference type="NCBI Taxonomy" id="29729"/>
    <lineage>
        <taxon>Eukaryota</taxon>
        <taxon>Viridiplantae</taxon>
        <taxon>Streptophyta</taxon>
        <taxon>Embryophyta</taxon>
        <taxon>Tracheophyta</taxon>
        <taxon>Spermatophyta</taxon>
        <taxon>Magnoliopsida</taxon>
        <taxon>eudicotyledons</taxon>
        <taxon>Gunneridae</taxon>
        <taxon>Pentapetalae</taxon>
        <taxon>rosids</taxon>
        <taxon>malvids</taxon>
        <taxon>Malvales</taxon>
        <taxon>Malvaceae</taxon>
        <taxon>Malvoideae</taxon>
        <taxon>Gossypium</taxon>
    </lineage>
</organism>
<dbReference type="PANTHER" id="PTHR35046">
    <property type="entry name" value="ZINC KNUCKLE (CCHC-TYPE) FAMILY PROTEIN"/>
    <property type="match status" value="1"/>
</dbReference>